<comment type="similarity">
    <text evidence="2">Belongs to the purine-cytosine permease (2.A.39) family.</text>
</comment>
<feature type="transmembrane region" description="Helical" evidence="6">
    <location>
        <begin position="296"/>
        <end position="319"/>
    </location>
</feature>
<dbReference type="Proteomes" id="UP000070133">
    <property type="component" value="Unassembled WGS sequence"/>
</dbReference>
<dbReference type="GO" id="GO:0005886">
    <property type="term" value="C:plasma membrane"/>
    <property type="evidence" value="ECO:0007669"/>
    <property type="project" value="TreeGrafter"/>
</dbReference>
<dbReference type="PANTHER" id="PTHR30618">
    <property type="entry name" value="NCS1 FAMILY PURINE/PYRIMIDINE TRANSPORTER"/>
    <property type="match status" value="1"/>
</dbReference>
<dbReference type="AlphaFoldDB" id="A0A139HD91"/>
<dbReference type="GO" id="GO:0015205">
    <property type="term" value="F:nucleobase transmembrane transporter activity"/>
    <property type="evidence" value="ECO:0007669"/>
    <property type="project" value="TreeGrafter"/>
</dbReference>
<keyword evidence="3 6" id="KW-0812">Transmembrane</keyword>
<feature type="transmembrane region" description="Helical" evidence="6">
    <location>
        <begin position="492"/>
        <end position="511"/>
    </location>
</feature>
<keyword evidence="4 6" id="KW-1133">Transmembrane helix</keyword>
<evidence type="ECO:0000256" key="2">
    <source>
        <dbReference type="ARBA" id="ARBA00008974"/>
    </source>
</evidence>
<comment type="subcellular location">
    <subcellularLocation>
        <location evidence="1">Membrane</location>
        <topology evidence="1">Multi-pass membrane protein</topology>
    </subcellularLocation>
</comment>
<keyword evidence="5 6" id="KW-0472">Membrane</keyword>
<feature type="transmembrane region" description="Helical" evidence="6">
    <location>
        <begin position="378"/>
        <end position="397"/>
    </location>
</feature>
<dbReference type="FunFam" id="1.10.4160.10:FF:000001">
    <property type="entry name" value="Uracil permease, putative"/>
    <property type="match status" value="1"/>
</dbReference>
<evidence type="ECO:0000256" key="6">
    <source>
        <dbReference type="SAM" id="Phobius"/>
    </source>
</evidence>
<evidence type="ECO:0000256" key="4">
    <source>
        <dbReference type="ARBA" id="ARBA00022989"/>
    </source>
</evidence>
<feature type="transmembrane region" description="Helical" evidence="6">
    <location>
        <begin position="213"/>
        <end position="234"/>
    </location>
</feature>
<feature type="transmembrane region" description="Helical" evidence="6">
    <location>
        <begin position="254"/>
        <end position="275"/>
    </location>
</feature>
<evidence type="ECO:0000313" key="7">
    <source>
        <dbReference type="EMBL" id="KXT00382.1"/>
    </source>
</evidence>
<proteinExistence type="inferred from homology"/>
<dbReference type="InterPro" id="IPR045225">
    <property type="entry name" value="Uracil/uridine/allantoin_perm"/>
</dbReference>
<sequence>MQRATDKVKRHIPSKQTIKARCTSVRSWELPKQDSAVAPDYVWTNKDMDPVLPEDQTWTIWTWMAYWATDCVNLGTWETASSVVAVGLTWREAIPIMVVGNFCVAIPMVLNGAIGAALHIPFSVIIRSGFGYYFAYFAIVSRSILAMFWLGVQNANGAQCVTLMISSIWPSYNNIKNTIPEDQGITTQGMISYFIFWIVQMPLLLIPPTRLRWLFVVKLIAAPVTAIATMGWCIHKAGGGGALFDVKPSVSGSTYAYLWLSCMSSVTGSYSTLACNIADFSRYAKSTRAQYIQLPFLPFIFTLCGTLGIITTSTTQIIWGEFFWNPLDILKHWQQYGPGGRAATFFAASSWYIATVGTNITANSISAANDLTVLFPRWVNIFRGCIIAAIVGGWVIVPWKILSSATTFLAFMGGYSIFLAPISGIMCADYWVVKRKALDVPALYDPHGRYRYWHGINWQGFIAFLVAICPNIPGLAHSINSNAKITDGARNLYTFCWLYGFTSSVIIYIALHKFFPANDTLVEMTIDGVEVVEERKAYSGGSSDDEKHVGRVKEVEHEAVEGIGYANVDPLRKVGRTYERGGIVHVKEHMKA</sequence>
<dbReference type="PANTHER" id="PTHR30618:SF0">
    <property type="entry name" value="PURINE-URACIL PERMEASE NCS1"/>
    <property type="match status" value="1"/>
</dbReference>
<dbReference type="Gene3D" id="1.10.4160.10">
    <property type="entry name" value="Hydantoin permease"/>
    <property type="match status" value="1"/>
</dbReference>
<evidence type="ECO:0000313" key="8">
    <source>
        <dbReference type="Proteomes" id="UP000070133"/>
    </source>
</evidence>
<gene>
    <name evidence="7" type="ORF">AC578_3352</name>
</gene>
<reference evidence="7 8" key="1">
    <citation type="submission" date="2015-07" db="EMBL/GenBank/DDBJ databases">
        <title>Comparative genomics of the Sigatoka disease complex on banana suggests a link between parallel evolutionary changes in Pseudocercospora fijiensis and Pseudocercospora eumusae and increased virulence on the banana host.</title>
        <authorList>
            <person name="Chang T.-C."/>
            <person name="Salvucci A."/>
            <person name="Crous P.W."/>
            <person name="Stergiopoulos I."/>
        </authorList>
    </citation>
    <scope>NUCLEOTIDE SEQUENCE [LARGE SCALE GENOMIC DNA]</scope>
    <source>
        <strain evidence="7 8">CBS 114824</strain>
    </source>
</reference>
<evidence type="ECO:0000256" key="1">
    <source>
        <dbReference type="ARBA" id="ARBA00004141"/>
    </source>
</evidence>
<keyword evidence="8" id="KW-1185">Reference proteome</keyword>
<accession>A0A139HD91</accession>
<dbReference type="InterPro" id="IPR001248">
    <property type="entry name" value="Pur-cyt_permease"/>
</dbReference>
<evidence type="ECO:0000256" key="3">
    <source>
        <dbReference type="ARBA" id="ARBA00022692"/>
    </source>
</evidence>
<evidence type="ECO:0000256" key="5">
    <source>
        <dbReference type="ARBA" id="ARBA00023136"/>
    </source>
</evidence>
<feature type="transmembrane region" description="Helical" evidence="6">
    <location>
        <begin position="452"/>
        <end position="472"/>
    </location>
</feature>
<organism evidence="7 8">
    <name type="scientific">Pseudocercospora eumusae</name>
    <dbReference type="NCBI Taxonomy" id="321146"/>
    <lineage>
        <taxon>Eukaryota</taxon>
        <taxon>Fungi</taxon>
        <taxon>Dikarya</taxon>
        <taxon>Ascomycota</taxon>
        <taxon>Pezizomycotina</taxon>
        <taxon>Dothideomycetes</taxon>
        <taxon>Dothideomycetidae</taxon>
        <taxon>Mycosphaerellales</taxon>
        <taxon>Mycosphaerellaceae</taxon>
        <taxon>Pseudocercospora</taxon>
    </lineage>
</organism>
<dbReference type="EMBL" id="LFZN01000074">
    <property type="protein sequence ID" value="KXT00382.1"/>
    <property type="molecule type" value="Genomic_DNA"/>
</dbReference>
<feature type="transmembrane region" description="Helical" evidence="6">
    <location>
        <begin position="190"/>
        <end position="206"/>
    </location>
</feature>
<name>A0A139HD91_9PEZI</name>
<comment type="caution">
    <text evidence="7">The sequence shown here is derived from an EMBL/GenBank/DDBJ whole genome shotgun (WGS) entry which is preliminary data.</text>
</comment>
<dbReference type="Pfam" id="PF02133">
    <property type="entry name" value="Transp_cyt_pur"/>
    <property type="match status" value="1"/>
</dbReference>
<dbReference type="OrthoDB" id="2018619at2759"/>
<feature type="transmembrane region" description="Helical" evidence="6">
    <location>
        <begin position="93"/>
        <end position="118"/>
    </location>
</feature>
<dbReference type="CDD" id="cd11482">
    <property type="entry name" value="SLC-NCS1sbd_NRT1-like"/>
    <property type="match status" value="1"/>
</dbReference>
<feature type="transmembrane region" description="Helical" evidence="6">
    <location>
        <begin position="409"/>
        <end position="432"/>
    </location>
</feature>
<protein>
    <submittedName>
        <fullName evidence="7">Uncharacterized protein</fullName>
    </submittedName>
</protein>